<evidence type="ECO:0000313" key="2">
    <source>
        <dbReference type="Proteomes" id="UP000465221"/>
    </source>
</evidence>
<accession>A0A8H3SEA2</accession>
<protein>
    <submittedName>
        <fullName evidence="1">Uncharacterized protein</fullName>
    </submittedName>
</protein>
<comment type="caution">
    <text evidence="1">The sequence shown here is derived from an EMBL/GenBank/DDBJ whole genome shotgun (WGS) entry which is preliminary data.</text>
</comment>
<organism evidence="1 2">
    <name type="scientific">Aspergillus udagawae</name>
    <dbReference type="NCBI Taxonomy" id="91492"/>
    <lineage>
        <taxon>Eukaryota</taxon>
        <taxon>Fungi</taxon>
        <taxon>Dikarya</taxon>
        <taxon>Ascomycota</taxon>
        <taxon>Pezizomycotina</taxon>
        <taxon>Eurotiomycetes</taxon>
        <taxon>Eurotiomycetidae</taxon>
        <taxon>Eurotiales</taxon>
        <taxon>Aspergillaceae</taxon>
        <taxon>Aspergillus</taxon>
        <taxon>Aspergillus subgen. Fumigati</taxon>
    </lineage>
</organism>
<gene>
    <name evidence="1" type="ORF">IFM46972_10748</name>
</gene>
<sequence>MSSPKNSDTINCKKSGYVFGAHADEDSIREKDERVPKTMRMYCQAINRWMRFVEQYGIEGYKPGPGCAIPAHTLIKDFLR</sequence>
<name>A0A8H3SEA2_9EURO</name>
<dbReference type="Proteomes" id="UP000465221">
    <property type="component" value="Unassembled WGS sequence"/>
</dbReference>
<proteinExistence type="predicted"/>
<evidence type="ECO:0000313" key="1">
    <source>
        <dbReference type="EMBL" id="GFF57280.1"/>
    </source>
</evidence>
<dbReference type="EMBL" id="BLKC01000149">
    <property type="protein sequence ID" value="GFF57280.1"/>
    <property type="molecule type" value="Genomic_DNA"/>
</dbReference>
<reference evidence="1 2" key="1">
    <citation type="submission" date="2020-01" db="EMBL/GenBank/DDBJ databases">
        <title>Draft genome sequence of Aspergillus udagawae IFM 46972.</title>
        <authorList>
            <person name="Takahashi H."/>
            <person name="Yaguchi T."/>
        </authorList>
    </citation>
    <scope>NUCLEOTIDE SEQUENCE [LARGE SCALE GENOMIC DNA]</scope>
    <source>
        <strain evidence="1 2">IFM 46972</strain>
    </source>
</reference>
<dbReference type="AlphaFoldDB" id="A0A8H3SEA2"/>